<dbReference type="InterPro" id="IPR003959">
    <property type="entry name" value="ATPase_AAA_core"/>
</dbReference>
<accession>A0A370B5Y9</accession>
<dbReference type="Pfam" id="PF13175">
    <property type="entry name" value="AAA_15"/>
    <property type="match status" value="1"/>
</dbReference>
<dbReference type="GO" id="GO:0006302">
    <property type="term" value="P:double-strand break repair"/>
    <property type="evidence" value="ECO:0007669"/>
    <property type="project" value="TreeGrafter"/>
</dbReference>
<dbReference type="GO" id="GO:0005524">
    <property type="term" value="F:ATP binding"/>
    <property type="evidence" value="ECO:0007669"/>
    <property type="project" value="InterPro"/>
</dbReference>
<keyword evidence="1" id="KW-0227">DNA damage</keyword>
<dbReference type="Gene3D" id="3.40.50.300">
    <property type="entry name" value="P-loop containing nucleotide triphosphate hydrolases"/>
    <property type="match status" value="2"/>
</dbReference>
<dbReference type="InterPro" id="IPR041685">
    <property type="entry name" value="AAA_GajA/Old/RecF-like"/>
</dbReference>
<evidence type="ECO:0000256" key="1">
    <source>
        <dbReference type="ARBA" id="ARBA00023236"/>
    </source>
</evidence>
<organism evidence="5 6">
    <name type="scientific">Streptomyces corynorhini</name>
    <dbReference type="NCBI Taxonomy" id="2282652"/>
    <lineage>
        <taxon>Bacteria</taxon>
        <taxon>Bacillati</taxon>
        <taxon>Actinomycetota</taxon>
        <taxon>Actinomycetes</taxon>
        <taxon>Kitasatosporales</taxon>
        <taxon>Streptomycetaceae</taxon>
        <taxon>Streptomyces</taxon>
    </lineage>
</organism>
<dbReference type="SUPFAM" id="SSF52540">
    <property type="entry name" value="P-loop containing nucleoside triphosphate hydrolases"/>
    <property type="match status" value="1"/>
</dbReference>
<comment type="caution">
    <text evidence="5">The sequence shown here is derived from an EMBL/GenBank/DDBJ whole genome shotgun (WGS) entry which is preliminary data.</text>
</comment>
<name>A0A370B5Y9_9ACTN</name>
<keyword evidence="6" id="KW-1185">Reference proteome</keyword>
<feature type="domain" description="ATPase AAA-type core" evidence="4">
    <location>
        <begin position="250"/>
        <end position="334"/>
    </location>
</feature>
<evidence type="ECO:0000313" key="6">
    <source>
        <dbReference type="Proteomes" id="UP000253741"/>
    </source>
</evidence>
<dbReference type="Proteomes" id="UP000253741">
    <property type="component" value="Unassembled WGS sequence"/>
</dbReference>
<evidence type="ECO:0000259" key="4">
    <source>
        <dbReference type="Pfam" id="PF13304"/>
    </source>
</evidence>
<evidence type="ECO:0000313" key="5">
    <source>
        <dbReference type="EMBL" id="RDG37228.1"/>
    </source>
</evidence>
<feature type="domain" description="Endonuclease GajA/Old nuclease/RecF-like AAA" evidence="3">
    <location>
        <begin position="1"/>
        <end position="43"/>
    </location>
</feature>
<dbReference type="GO" id="GO:0009432">
    <property type="term" value="P:SOS response"/>
    <property type="evidence" value="ECO:0007669"/>
    <property type="project" value="UniProtKB-KW"/>
</dbReference>
<dbReference type="OrthoDB" id="104167at2"/>
<dbReference type="InterPro" id="IPR014555">
    <property type="entry name" value="RecF-like"/>
</dbReference>
<dbReference type="PANTHER" id="PTHR32182:SF22">
    <property type="entry name" value="ATP-DEPENDENT ENDONUCLEASE, OLD FAMILY-RELATED"/>
    <property type="match status" value="1"/>
</dbReference>
<dbReference type="GO" id="GO:0016887">
    <property type="term" value="F:ATP hydrolysis activity"/>
    <property type="evidence" value="ECO:0007669"/>
    <property type="project" value="InterPro"/>
</dbReference>
<proteinExistence type="predicted"/>
<sequence>MITRIELEGFRSFRDCAVDLSPFTVLVGQNGSGKTNLLEAVDLAAQLIGETVVQLRRVSDTAVRWVMPLGPGGDRRGRTIDLFHRFGDGTAGNRIHIAVCFLHSDPRRGMSHLRLDLDITRKQATDRPLADVRLSTAPEVLGRWALNEKQQAEIRENTEIMACFEHSNPGARWYRLVPNADAARQDTDLHDDQSMARDAHNLSAVLGRLLGSGEAVHPGALLLKADAVAVLPGLTDVRSAADADRGVWELDLVYRDAAPTPARLASDGTLHVLSVLTAAHDRDGRGCSTLMVEDVENGLHPGQVKELVRRLRRCTGPETRQQIIVTTHSPVVLAAVYPAHPGDVLFVDTVTRVGGGERPSRHSRVRPLAESGERGTYVPAREARQYLETVQAGSR</sequence>
<protein>
    <submittedName>
        <fullName evidence="5">DUF2813 domain-containing protein</fullName>
    </submittedName>
</protein>
<evidence type="ECO:0000259" key="3">
    <source>
        <dbReference type="Pfam" id="PF13175"/>
    </source>
</evidence>
<reference evidence="5 6" key="1">
    <citation type="submission" date="2018-07" db="EMBL/GenBank/DDBJ databases">
        <title>Streptomyces species from bats.</title>
        <authorList>
            <person name="Dunlap C."/>
        </authorList>
    </citation>
    <scope>NUCLEOTIDE SEQUENCE [LARGE SCALE GENOMIC DNA]</scope>
    <source>
        <strain evidence="5 6">AC230</strain>
    </source>
</reference>
<dbReference type="PANTHER" id="PTHR32182">
    <property type="entry name" value="DNA REPLICATION AND REPAIR PROTEIN RECF"/>
    <property type="match status" value="1"/>
</dbReference>
<feature type="region of interest" description="Disordered" evidence="2">
    <location>
        <begin position="355"/>
        <end position="376"/>
    </location>
</feature>
<dbReference type="InterPro" id="IPR027417">
    <property type="entry name" value="P-loop_NTPase"/>
</dbReference>
<gene>
    <name evidence="5" type="ORF">DVH02_15410</name>
</gene>
<dbReference type="RefSeq" id="WP_114624390.1">
    <property type="nucleotide sequence ID" value="NZ_QQNA01000112.1"/>
</dbReference>
<dbReference type="PIRSF" id="PIRSF029347">
    <property type="entry name" value="RecF"/>
    <property type="match status" value="1"/>
</dbReference>
<dbReference type="GO" id="GO:0000731">
    <property type="term" value="P:DNA synthesis involved in DNA repair"/>
    <property type="evidence" value="ECO:0007669"/>
    <property type="project" value="TreeGrafter"/>
</dbReference>
<evidence type="ECO:0000256" key="2">
    <source>
        <dbReference type="SAM" id="MobiDB-lite"/>
    </source>
</evidence>
<dbReference type="AlphaFoldDB" id="A0A370B5Y9"/>
<keyword evidence="1" id="KW-0742">SOS response</keyword>
<dbReference type="Pfam" id="PF13304">
    <property type="entry name" value="AAA_21"/>
    <property type="match status" value="1"/>
</dbReference>
<dbReference type="EMBL" id="QQNA01000112">
    <property type="protein sequence ID" value="RDG37228.1"/>
    <property type="molecule type" value="Genomic_DNA"/>
</dbReference>